<keyword evidence="3" id="KW-1185">Reference proteome</keyword>
<proteinExistence type="predicted"/>
<dbReference type="Proteomes" id="UP000634136">
    <property type="component" value="Unassembled WGS sequence"/>
</dbReference>
<gene>
    <name evidence="2" type="ORF">G2W53_031342</name>
</gene>
<keyword evidence="1" id="KW-0812">Transmembrane</keyword>
<feature type="transmembrane region" description="Helical" evidence="1">
    <location>
        <begin position="85"/>
        <end position="108"/>
    </location>
</feature>
<evidence type="ECO:0000256" key="1">
    <source>
        <dbReference type="SAM" id="Phobius"/>
    </source>
</evidence>
<reference evidence="2" key="1">
    <citation type="submission" date="2020-09" db="EMBL/GenBank/DDBJ databases">
        <title>Genome-Enabled Discovery of Anthraquinone Biosynthesis in Senna tora.</title>
        <authorList>
            <person name="Kang S.-H."/>
            <person name="Pandey R.P."/>
            <person name="Lee C.-M."/>
            <person name="Sim J.-S."/>
            <person name="Jeong J.-T."/>
            <person name="Choi B.-S."/>
            <person name="Jung M."/>
            <person name="Ginzburg D."/>
            <person name="Zhao K."/>
            <person name="Won S.Y."/>
            <person name="Oh T.-J."/>
            <person name="Yu Y."/>
            <person name="Kim N.-H."/>
            <person name="Lee O.R."/>
            <person name="Lee T.-H."/>
            <person name="Bashyal P."/>
            <person name="Kim T.-S."/>
            <person name="Lee W.-H."/>
            <person name="Kawkins C."/>
            <person name="Kim C.-K."/>
            <person name="Kim J.S."/>
            <person name="Ahn B.O."/>
            <person name="Rhee S.Y."/>
            <person name="Sohng J.K."/>
        </authorList>
    </citation>
    <scope>NUCLEOTIDE SEQUENCE</scope>
    <source>
        <tissue evidence="2">Leaf</tissue>
    </source>
</reference>
<accession>A0A834T7X2</accession>
<dbReference type="AlphaFoldDB" id="A0A834T7X2"/>
<dbReference type="EMBL" id="JAAIUW010000009">
    <property type="protein sequence ID" value="KAF7817373.1"/>
    <property type="molecule type" value="Genomic_DNA"/>
</dbReference>
<comment type="caution">
    <text evidence="2">The sequence shown here is derived from an EMBL/GenBank/DDBJ whole genome shotgun (WGS) entry which is preliminary data.</text>
</comment>
<evidence type="ECO:0000313" key="3">
    <source>
        <dbReference type="Proteomes" id="UP000634136"/>
    </source>
</evidence>
<keyword evidence="1" id="KW-0472">Membrane</keyword>
<evidence type="ECO:0000313" key="2">
    <source>
        <dbReference type="EMBL" id="KAF7817373.1"/>
    </source>
</evidence>
<protein>
    <submittedName>
        <fullName evidence="2">Uncharacterized protein</fullName>
    </submittedName>
</protein>
<name>A0A834T7X2_9FABA</name>
<organism evidence="2 3">
    <name type="scientific">Senna tora</name>
    <dbReference type="NCBI Taxonomy" id="362788"/>
    <lineage>
        <taxon>Eukaryota</taxon>
        <taxon>Viridiplantae</taxon>
        <taxon>Streptophyta</taxon>
        <taxon>Embryophyta</taxon>
        <taxon>Tracheophyta</taxon>
        <taxon>Spermatophyta</taxon>
        <taxon>Magnoliopsida</taxon>
        <taxon>eudicotyledons</taxon>
        <taxon>Gunneridae</taxon>
        <taxon>Pentapetalae</taxon>
        <taxon>rosids</taxon>
        <taxon>fabids</taxon>
        <taxon>Fabales</taxon>
        <taxon>Fabaceae</taxon>
        <taxon>Caesalpinioideae</taxon>
        <taxon>Cassia clade</taxon>
        <taxon>Senna</taxon>
    </lineage>
</organism>
<sequence>MGDLASLNAGGRVKEERRDDDFFRDRTPHRAVMMAMLAARVAARNESCKSGCMNGRLLLWAGIVLPITAFNFVKFKWYVCARSDSFLTLSLVFVYTTVSWEIAGFFLGKWQVRENEEKRKKQVFLVGWSNPKGIA</sequence>
<feature type="transmembrane region" description="Helical" evidence="1">
    <location>
        <begin position="57"/>
        <end position="79"/>
    </location>
</feature>
<keyword evidence="1" id="KW-1133">Transmembrane helix</keyword>